<protein>
    <submittedName>
        <fullName evidence="2">Uncharacterized protein</fullName>
    </submittedName>
</protein>
<evidence type="ECO:0000256" key="1">
    <source>
        <dbReference type="SAM" id="MobiDB-lite"/>
    </source>
</evidence>
<feature type="compositionally biased region" description="Low complexity" evidence="1">
    <location>
        <begin position="34"/>
        <end position="46"/>
    </location>
</feature>
<keyword evidence="3" id="KW-1185">Reference proteome</keyword>
<name>A0ABQ4F671_9ACTN</name>
<comment type="caution">
    <text evidence="2">The sequence shown here is derived from an EMBL/GenBank/DDBJ whole genome shotgun (WGS) entry which is preliminary data.</text>
</comment>
<dbReference type="Proteomes" id="UP000651728">
    <property type="component" value="Unassembled WGS sequence"/>
</dbReference>
<feature type="region of interest" description="Disordered" evidence="1">
    <location>
        <begin position="21"/>
        <end position="51"/>
    </location>
</feature>
<reference evidence="2 3" key="1">
    <citation type="submission" date="2021-01" db="EMBL/GenBank/DDBJ databases">
        <title>Whole genome shotgun sequence of Microbispora amethystogenes NBRC 101907.</title>
        <authorList>
            <person name="Komaki H."/>
            <person name="Tamura T."/>
        </authorList>
    </citation>
    <scope>NUCLEOTIDE SEQUENCE [LARGE SCALE GENOMIC DNA]</scope>
    <source>
        <strain evidence="2 3">NBRC 101907</strain>
    </source>
</reference>
<proteinExistence type="predicted"/>
<gene>
    <name evidence="2" type="ORF">Mam01_04540</name>
</gene>
<accession>A0ABQ4F671</accession>
<dbReference type="EMBL" id="BOOB01000003">
    <property type="protein sequence ID" value="GIH30290.1"/>
    <property type="molecule type" value="Genomic_DNA"/>
</dbReference>
<organism evidence="2 3">
    <name type="scientific">Microbispora amethystogenes</name>
    <dbReference type="NCBI Taxonomy" id="1427754"/>
    <lineage>
        <taxon>Bacteria</taxon>
        <taxon>Bacillati</taxon>
        <taxon>Actinomycetota</taxon>
        <taxon>Actinomycetes</taxon>
        <taxon>Streptosporangiales</taxon>
        <taxon>Streptosporangiaceae</taxon>
        <taxon>Microbispora</taxon>
    </lineage>
</organism>
<evidence type="ECO:0000313" key="2">
    <source>
        <dbReference type="EMBL" id="GIH30290.1"/>
    </source>
</evidence>
<evidence type="ECO:0000313" key="3">
    <source>
        <dbReference type="Proteomes" id="UP000651728"/>
    </source>
</evidence>
<sequence length="78" mass="8583">MSACNRISSRVRRADWEAAATSMWKRPSSLRSRAQAPEASEESGAPPEMPVRVEGREAQILLLRGYWNPMGLAAALQA</sequence>